<feature type="transmembrane region" description="Helical" evidence="8">
    <location>
        <begin position="294"/>
        <end position="312"/>
    </location>
</feature>
<dbReference type="Pfam" id="PF13231">
    <property type="entry name" value="PMT_2"/>
    <property type="match status" value="1"/>
</dbReference>
<evidence type="ECO:0000256" key="5">
    <source>
        <dbReference type="ARBA" id="ARBA00022692"/>
    </source>
</evidence>
<dbReference type="PANTHER" id="PTHR33908">
    <property type="entry name" value="MANNOSYLTRANSFERASE YKCB-RELATED"/>
    <property type="match status" value="1"/>
</dbReference>
<evidence type="ECO:0000256" key="2">
    <source>
        <dbReference type="ARBA" id="ARBA00022475"/>
    </source>
</evidence>
<keyword evidence="4" id="KW-0808">Transferase</keyword>
<keyword evidence="7 8" id="KW-0472">Membrane</keyword>
<feature type="transmembrane region" description="Helical" evidence="8">
    <location>
        <begin position="115"/>
        <end position="130"/>
    </location>
</feature>
<organism evidence="10 11">
    <name type="scientific">Halobacteriovorax marinus</name>
    <dbReference type="NCBI Taxonomy" id="97084"/>
    <lineage>
        <taxon>Bacteria</taxon>
        <taxon>Pseudomonadati</taxon>
        <taxon>Bdellovibrionota</taxon>
        <taxon>Bacteriovoracia</taxon>
        <taxon>Bacteriovoracales</taxon>
        <taxon>Halobacteriovoraceae</taxon>
        <taxon>Halobacteriovorax</taxon>
    </lineage>
</organism>
<dbReference type="GO" id="GO:0010041">
    <property type="term" value="P:response to iron(III) ion"/>
    <property type="evidence" value="ECO:0007669"/>
    <property type="project" value="TreeGrafter"/>
</dbReference>
<keyword evidence="2" id="KW-1003">Cell membrane</keyword>
<feature type="transmembrane region" description="Helical" evidence="8">
    <location>
        <begin position="255"/>
        <end position="274"/>
    </location>
</feature>
<accession>A0A1Y5F7Q6</accession>
<dbReference type="Proteomes" id="UP000196531">
    <property type="component" value="Unassembled WGS sequence"/>
</dbReference>
<comment type="caution">
    <text evidence="10">The sequence shown here is derived from an EMBL/GenBank/DDBJ whole genome shotgun (WGS) entry which is preliminary data.</text>
</comment>
<evidence type="ECO:0000259" key="9">
    <source>
        <dbReference type="Pfam" id="PF13231"/>
    </source>
</evidence>
<evidence type="ECO:0000313" key="11">
    <source>
        <dbReference type="Proteomes" id="UP000196531"/>
    </source>
</evidence>
<dbReference type="EMBL" id="MAAO01000016">
    <property type="protein sequence ID" value="OUR92913.1"/>
    <property type="molecule type" value="Genomic_DNA"/>
</dbReference>
<feature type="transmembrane region" description="Helical" evidence="8">
    <location>
        <begin position="318"/>
        <end position="338"/>
    </location>
</feature>
<evidence type="ECO:0000313" key="10">
    <source>
        <dbReference type="EMBL" id="OUR92913.1"/>
    </source>
</evidence>
<feature type="transmembrane region" description="Helical" evidence="8">
    <location>
        <begin position="75"/>
        <end position="103"/>
    </location>
</feature>
<feature type="transmembrane region" description="Helical" evidence="8">
    <location>
        <begin position="211"/>
        <end position="235"/>
    </location>
</feature>
<keyword evidence="5 8" id="KW-0812">Transmembrane</keyword>
<feature type="transmembrane region" description="Helical" evidence="8">
    <location>
        <begin position="409"/>
        <end position="432"/>
    </location>
</feature>
<keyword evidence="6 8" id="KW-1133">Transmembrane helix</keyword>
<comment type="subcellular location">
    <subcellularLocation>
        <location evidence="1">Cell membrane</location>
        <topology evidence="1">Multi-pass membrane protein</topology>
    </subcellularLocation>
</comment>
<feature type="domain" description="Glycosyltransferase RgtA/B/C/D-like" evidence="9">
    <location>
        <begin position="65"/>
        <end position="202"/>
    </location>
</feature>
<evidence type="ECO:0000256" key="7">
    <source>
        <dbReference type="ARBA" id="ARBA00023136"/>
    </source>
</evidence>
<dbReference type="InterPro" id="IPR050297">
    <property type="entry name" value="LipidA_mod_glycosyltrf_83"/>
</dbReference>
<evidence type="ECO:0000256" key="6">
    <source>
        <dbReference type="ARBA" id="ARBA00022989"/>
    </source>
</evidence>
<dbReference type="AlphaFoldDB" id="A0A1Y5F7Q6"/>
<dbReference type="PANTHER" id="PTHR33908:SF3">
    <property type="entry name" value="UNDECAPRENYL PHOSPHATE-ALPHA-4-AMINO-4-DEOXY-L-ARABINOSE ARABINOSYL TRANSFERASE"/>
    <property type="match status" value="1"/>
</dbReference>
<evidence type="ECO:0000256" key="8">
    <source>
        <dbReference type="SAM" id="Phobius"/>
    </source>
</evidence>
<reference evidence="11" key="1">
    <citation type="journal article" date="2017" name="Proc. Natl. Acad. Sci. U.S.A.">
        <title>Simulation of Deepwater Horizon oil plume reveals substrate specialization within a complex community of hydrocarbon-degraders.</title>
        <authorList>
            <person name="Hu P."/>
            <person name="Dubinsky E.A."/>
            <person name="Probst A.J."/>
            <person name="Wang J."/>
            <person name="Sieber C.M.K."/>
            <person name="Tom L.M."/>
            <person name="Gardinali P."/>
            <person name="Banfield J.F."/>
            <person name="Atlas R.M."/>
            <person name="Andersen G.L."/>
        </authorList>
    </citation>
    <scope>NUCLEOTIDE SEQUENCE [LARGE SCALE GENOMIC DNA]</scope>
</reference>
<sequence length="541" mass="62794">MFVHNTVKKLTYFSIFLIFILYSWDIGNVDAIRQGTEGFYLKVAKEMFESGNILVPQYVGADHWSKPPLQFWAAYLGYFIGGGPSIFISRLIVVLFTLFSLVITSRLISKSISKPFILVFVFIASTFGMFKYSRIFMMEVPLTMLTTLASLYFYEYLKDKKHALILSSLFLGLSVLIKGPVSIVMSVGGCGLYLLFTWKRYGFNSKDLKKIFSWSVVGTAIASVWFIICFMKYGYIFFDYFFLRENLGKFSTKSYPMRHVFQGLLIFSLPWSLYLPTSISQIKDHLNKIKDDDYLVFCICNFITFFFLWLIPSQRSHHYAMPSMIFFLVINFILLNKYELSQKRKKMMKLANIAISIIMFLVATLLCSLLVFEDVQASYSLIIKVITTICLLLFGSVLFLKSKKTLSQYFISLFIIGNLWNILIPSFILPYLPKEVITKIGDRKVAAAVRKPYFIEEALGRKVEWLDGGKLEQYVIENNHYYIMHKSTFETLKLQRLTKVVSSWRIWRRGIKANEVISALKLKNINKLKDTVYLLENKPLK</sequence>
<name>A0A1Y5F7Q6_9BACT</name>
<dbReference type="GO" id="GO:0016763">
    <property type="term" value="F:pentosyltransferase activity"/>
    <property type="evidence" value="ECO:0007669"/>
    <property type="project" value="TreeGrafter"/>
</dbReference>
<feature type="transmembrane region" description="Helical" evidence="8">
    <location>
        <begin position="7"/>
        <end position="24"/>
    </location>
</feature>
<feature type="transmembrane region" description="Helical" evidence="8">
    <location>
        <begin position="161"/>
        <end position="177"/>
    </location>
</feature>
<proteinExistence type="predicted"/>
<dbReference type="GO" id="GO:0009103">
    <property type="term" value="P:lipopolysaccharide biosynthetic process"/>
    <property type="evidence" value="ECO:0007669"/>
    <property type="project" value="UniProtKB-ARBA"/>
</dbReference>
<evidence type="ECO:0000256" key="4">
    <source>
        <dbReference type="ARBA" id="ARBA00022679"/>
    </source>
</evidence>
<protein>
    <recommendedName>
        <fullName evidence="9">Glycosyltransferase RgtA/B/C/D-like domain-containing protein</fullName>
    </recommendedName>
</protein>
<evidence type="ECO:0000256" key="3">
    <source>
        <dbReference type="ARBA" id="ARBA00022676"/>
    </source>
</evidence>
<evidence type="ECO:0000256" key="1">
    <source>
        <dbReference type="ARBA" id="ARBA00004651"/>
    </source>
</evidence>
<dbReference type="InterPro" id="IPR038731">
    <property type="entry name" value="RgtA/B/C-like"/>
</dbReference>
<gene>
    <name evidence="10" type="ORF">A9Q84_20600</name>
</gene>
<keyword evidence="3" id="KW-0328">Glycosyltransferase</keyword>
<dbReference type="GO" id="GO:0005886">
    <property type="term" value="C:plasma membrane"/>
    <property type="evidence" value="ECO:0007669"/>
    <property type="project" value="UniProtKB-SubCell"/>
</dbReference>
<feature type="transmembrane region" description="Helical" evidence="8">
    <location>
        <begin position="350"/>
        <end position="372"/>
    </location>
</feature>
<feature type="transmembrane region" description="Helical" evidence="8">
    <location>
        <begin position="378"/>
        <end position="400"/>
    </location>
</feature>